<evidence type="ECO:0000313" key="2">
    <source>
        <dbReference type="Proteomes" id="UP000828390"/>
    </source>
</evidence>
<dbReference type="Proteomes" id="UP000828390">
    <property type="component" value="Unassembled WGS sequence"/>
</dbReference>
<name>A0A9D4L0P6_DREPO</name>
<dbReference type="EMBL" id="JAIWYP010000003">
    <property type="protein sequence ID" value="KAH3848562.1"/>
    <property type="molecule type" value="Genomic_DNA"/>
</dbReference>
<comment type="caution">
    <text evidence="1">The sequence shown here is derived from an EMBL/GenBank/DDBJ whole genome shotgun (WGS) entry which is preliminary data.</text>
</comment>
<proteinExistence type="predicted"/>
<dbReference type="AlphaFoldDB" id="A0A9D4L0P6"/>
<sequence length="163" mass="18570">MECHCDKLVIKRLLIRSPASPFSRWPGDNWSYLDTVDRNISPFSASWWKKWKSAFEKKRMGLRLEDFFDRGMAWCGDKLNGELEFDGNTADDHWSLGLRCVAGRILRLSKSICTSDVDLGKRTSVVGEVAASGMKDNVETAAGGVMDLNMKMLWRQDQEIFLT</sequence>
<protein>
    <submittedName>
        <fullName evidence="1">Uncharacterized protein</fullName>
    </submittedName>
</protein>
<keyword evidence="2" id="KW-1185">Reference proteome</keyword>
<organism evidence="1 2">
    <name type="scientific">Dreissena polymorpha</name>
    <name type="common">Zebra mussel</name>
    <name type="synonym">Mytilus polymorpha</name>
    <dbReference type="NCBI Taxonomy" id="45954"/>
    <lineage>
        <taxon>Eukaryota</taxon>
        <taxon>Metazoa</taxon>
        <taxon>Spiralia</taxon>
        <taxon>Lophotrochozoa</taxon>
        <taxon>Mollusca</taxon>
        <taxon>Bivalvia</taxon>
        <taxon>Autobranchia</taxon>
        <taxon>Heteroconchia</taxon>
        <taxon>Euheterodonta</taxon>
        <taxon>Imparidentia</taxon>
        <taxon>Neoheterodontei</taxon>
        <taxon>Myida</taxon>
        <taxon>Dreissenoidea</taxon>
        <taxon>Dreissenidae</taxon>
        <taxon>Dreissena</taxon>
    </lineage>
</organism>
<accession>A0A9D4L0P6</accession>
<evidence type="ECO:0000313" key="1">
    <source>
        <dbReference type="EMBL" id="KAH3848562.1"/>
    </source>
</evidence>
<reference evidence="1" key="1">
    <citation type="journal article" date="2019" name="bioRxiv">
        <title>The Genome of the Zebra Mussel, Dreissena polymorpha: A Resource for Invasive Species Research.</title>
        <authorList>
            <person name="McCartney M.A."/>
            <person name="Auch B."/>
            <person name="Kono T."/>
            <person name="Mallez S."/>
            <person name="Zhang Y."/>
            <person name="Obille A."/>
            <person name="Becker A."/>
            <person name="Abrahante J.E."/>
            <person name="Garbe J."/>
            <person name="Badalamenti J.P."/>
            <person name="Herman A."/>
            <person name="Mangelson H."/>
            <person name="Liachko I."/>
            <person name="Sullivan S."/>
            <person name="Sone E.D."/>
            <person name="Koren S."/>
            <person name="Silverstein K.A.T."/>
            <person name="Beckman K.B."/>
            <person name="Gohl D.M."/>
        </authorList>
    </citation>
    <scope>NUCLEOTIDE SEQUENCE</scope>
    <source>
        <strain evidence="1">Duluth1</strain>
        <tissue evidence="1">Whole animal</tissue>
    </source>
</reference>
<reference evidence="1" key="2">
    <citation type="submission" date="2020-11" db="EMBL/GenBank/DDBJ databases">
        <authorList>
            <person name="McCartney M.A."/>
            <person name="Auch B."/>
            <person name="Kono T."/>
            <person name="Mallez S."/>
            <person name="Becker A."/>
            <person name="Gohl D.M."/>
            <person name="Silverstein K.A.T."/>
            <person name="Koren S."/>
            <person name="Bechman K.B."/>
            <person name="Herman A."/>
            <person name="Abrahante J.E."/>
            <person name="Garbe J."/>
        </authorList>
    </citation>
    <scope>NUCLEOTIDE SEQUENCE</scope>
    <source>
        <strain evidence="1">Duluth1</strain>
        <tissue evidence="1">Whole animal</tissue>
    </source>
</reference>
<gene>
    <name evidence="1" type="ORF">DPMN_090940</name>
</gene>